<feature type="transmembrane region" description="Helical" evidence="1">
    <location>
        <begin position="65"/>
        <end position="87"/>
    </location>
</feature>
<feature type="transmembrane region" description="Helical" evidence="1">
    <location>
        <begin position="131"/>
        <end position="149"/>
    </location>
</feature>
<name>A0A3T0I3H4_9BACI</name>
<dbReference type="InterPro" id="IPR019206">
    <property type="entry name" value="DUF2085_TM"/>
</dbReference>
<dbReference type="KEGG" id="nmk:CHR53_22970"/>
<keyword evidence="3" id="KW-1185">Reference proteome</keyword>
<dbReference type="RefSeq" id="WP_127488527.1">
    <property type="nucleotide sequence ID" value="NZ_CP022572.1"/>
</dbReference>
<feature type="transmembrane region" description="Helical" evidence="1">
    <location>
        <begin position="189"/>
        <end position="209"/>
    </location>
</feature>
<dbReference type="OrthoDB" id="9810176at2"/>
<organism evidence="2 3">
    <name type="scientific">Neobacillus mesonae</name>
    <dbReference type="NCBI Taxonomy" id="1193713"/>
    <lineage>
        <taxon>Bacteria</taxon>
        <taxon>Bacillati</taxon>
        <taxon>Bacillota</taxon>
        <taxon>Bacilli</taxon>
        <taxon>Bacillales</taxon>
        <taxon>Bacillaceae</taxon>
        <taxon>Neobacillus</taxon>
    </lineage>
</organism>
<keyword evidence="1" id="KW-0812">Transmembrane</keyword>
<proteinExistence type="predicted"/>
<protein>
    <recommendedName>
        <fullName evidence="4">DUF2085 domain-containing protein</fullName>
    </recommendedName>
</protein>
<keyword evidence="1" id="KW-1133">Transmembrane helix</keyword>
<evidence type="ECO:0008006" key="4">
    <source>
        <dbReference type="Google" id="ProtNLM"/>
    </source>
</evidence>
<gene>
    <name evidence="2" type="ORF">CHR53_22970</name>
</gene>
<dbReference type="AlphaFoldDB" id="A0A3T0I3H4"/>
<dbReference type="EMBL" id="CP022572">
    <property type="protein sequence ID" value="AZU63880.1"/>
    <property type="molecule type" value="Genomic_DNA"/>
</dbReference>
<evidence type="ECO:0000313" key="3">
    <source>
        <dbReference type="Proteomes" id="UP000282892"/>
    </source>
</evidence>
<reference evidence="2 3" key="1">
    <citation type="submission" date="2017-07" db="EMBL/GenBank/DDBJ databases">
        <title>The complete genome sequence of Bacillus mesonae strain H20-5, an efficient strain improving plant abiotic stress resistance.</title>
        <authorList>
            <person name="Kim S.Y."/>
            <person name="Song H."/>
            <person name="Sang M.K."/>
            <person name="Weon H.-Y."/>
            <person name="Song J."/>
        </authorList>
    </citation>
    <scope>NUCLEOTIDE SEQUENCE [LARGE SCALE GENOMIC DNA]</scope>
    <source>
        <strain evidence="2 3">H20-5</strain>
    </source>
</reference>
<dbReference type="Proteomes" id="UP000282892">
    <property type="component" value="Chromosome"/>
</dbReference>
<evidence type="ECO:0000256" key="1">
    <source>
        <dbReference type="SAM" id="Phobius"/>
    </source>
</evidence>
<evidence type="ECO:0000313" key="2">
    <source>
        <dbReference type="EMBL" id="AZU63880.1"/>
    </source>
</evidence>
<dbReference type="STRING" id="1193713.GCA_001636315_01493"/>
<accession>A0A3T0I3H4</accession>
<dbReference type="Pfam" id="PF09858">
    <property type="entry name" value="DUF2085"/>
    <property type="match status" value="1"/>
</dbReference>
<sequence length="210" mass="23549">MLQEILHFFGRAICHQIEERSLLASGETLSVCARDTGIYFGIFSSLFYLHMTKRKTNITIPTIRTSFFLLLLMAPMIMDGLGSYIHIFESSNVRRLVTGICFGLVLPYFLYPMVLGKALKQNAQPVITKAADFLIPLLISCSLGGLVYWGELPFIIIDSLLILVLLCWGGLLVSFLFSKIQHNLLKWTFSIAGSLTVLSFLSILHKIIIS</sequence>
<feature type="transmembrane region" description="Helical" evidence="1">
    <location>
        <begin position="155"/>
        <end position="177"/>
    </location>
</feature>
<feature type="transmembrane region" description="Helical" evidence="1">
    <location>
        <begin position="36"/>
        <end position="53"/>
    </location>
</feature>
<keyword evidence="1" id="KW-0472">Membrane</keyword>
<feature type="transmembrane region" description="Helical" evidence="1">
    <location>
        <begin position="93"/>
        <end position="111"/>
    </location>
</feature>